<dbReference type="PROSITE" id="PS00409">
    <property type="entry name" value="PROKAR_NTER_METHYL"/>
    <property type="match status" value="1"/>
</dbReference>
<protein>
    <submittedName>
        <fullName evidence="2">Prepilin-type N-terminal cleavage/methylation domain-containing protein</fullName>
    </submittedName>
</protein>
<dbReference type="AlphaFoldDB" id="A0A6L6WKW7"/>
<keyword evidence="3" id="KW-1185">Reference proteome</keyword>
<keyword evidence="1" id="KW-0812">Transmembrane</keyword>
<feature type="transmembrane region" description="Helical" evidence="1">
    <location>
        <begin position="12"/>
        <end position="36"/>
    </location>
</feature>
<proteinExistence type="predicted"/>
<accession>A0A6L6WKW7</accession>
<dbReference type="NCBIfam" id="TIGR02532">
    <property type="entry name" value="IV_pilin_GFxxxE"/>
    <property type="match status" value="1"/>
</dbReference>
<evidence type="ECO:0000256" key="1">
    <source>
        <dbReference type="SAM" id="Phobius"/>
    </source>
</evidence>
<dbReference type="Proteomes" id="UP000478892">
    <property type="component" value="Unassembled WGS sequence"/>
</dbReference>
<keyword evidence="1" id="KW-0472">Membrane</keyword>
<comment type="caution">
    <text evidence="2">The sequence shown here is derived from an EMBL/GenBank/DDBJ whole genome shotgun (WGS) entry which is preliminary data.</text>
</comment>
<gene>
    <name evidence="2" type="ORF">GO984_21890</name>
</gene>
<evidence type="ECO:0000313" key="2">
    <source>
        <dbReference type="EMBL" id="MVO18476.1"/>
    </source>
</evidence>
<keyword evidence="1" id="KW-1133">Transmembrane helix</keyword>
<name>A0A6L6WKW7_9RHOB</name>
<reference evidence="2 3" key="1">
    <citation type="submission" date="2019-12" db="EMBL/GenBank/DDBJ databases">
        <authorList>
            <person name="Zhang Y.-J."/>
        </authorList>
    </citation>
    <scope>NUCLEOTIDE SEQUENCE [LARGE SCALE GENOMIC DNA]</scope>
    <source>
        <strain evidence="2 3">CY05</strain>
    </source>
</reference>
<organism evidence="2 3">
    <name type="scientific">Parasedimentitalea huanghaiensis</name>
    <dbReference type="NCBI Taxonomy" id="2682100"/>
    <lineage>
        <taxon>Bacteria</taxon>
        <taxon>Pseudomonadati</taxon>
        <taxon>Pseudomonadota</taxon>
        <taxon>Alphaproteobacteria</taxon>
        <taxon>Rhodobacterales</taxon>
        <taxon>Paracoccaceae</taxon>
        <taxon>Parasedimentitalea</taxon>
    </lineage>
</organism>
<dbReference type="Pfam" id="PF07963">
    <property type="entry name" value="N_methyl"/>
    <property type="match status" value="1"/>
</dbReference>
<dbReference type="InterPro" id="IPR012902">
    <property type="entry name" value="N_methyl_site"/>
</dbReference>
<evidence type="ECO:0000313" key="3">
    <source>
        <dbReference type="Proteomes" id="UP000478892"/>
    </source>
</evidence>
<dbReference type="EMBL" id="WQLV01000022">
    <property type="protein sequence ID" value="MVO18476.1"/>
    <property type="molecule type" value="Genomic_DNA"/>
</dbReference>
<sequence length="134" mass="14744">MLSDVTHRSRSSGFTLLEAMLAMAILGMVLAGIFTVTSRSLSQLGLATRELNDSEMARALLDEYLGTYPEMPASGTYQGAWSWQVREEQTIGLQPSQMDESISFIRVTVTVERLNSRLATPLSLTATTARRPES</sequence>